<gene>
    <name evidence="3" type="primary">Acey_s0402.g810</name>
    <name evidence="3" type="synonym">Acey-F28F9.2</name>
    <name evidence="3" type="ORF">Y032_0402g810</name>
</gene>
<accession>A0A016X4X1</accession>
<keyword evidence="2" id="KW-0812">Transmembrane</keyword>
<evidence type="ECO:0000256" key="1">
    <source>
        <dbReference type="SAM" id="MobiDB-lite"/>
    </source>
</evidence>
<keyword evidence="4" id="KW-1185">Reference proteome</keyword>
<organism evidence="3 4">
    <name type="scientific">Ancylostoma ceylanicum</name>
    <dbReference type="NCBI Taxonomy" id="53326"/>
    <lineage>
        <taxon>Eukaryota</taxon>
        <taxon>Metazoa</taxon>
        <taxon>Ecdysozoa</taxon>
        <taxon>Nematoda</taxon>
        <taxon>Chromadorea</taxon>
        <taxon>Rhabditida</taxon>
        <taxon>Rhabditina</taxon>
        <taxon>Rhabditomorpha</taxon>
        <taxon>Strongyloidea</taxon>
        <taxon>Ancylostomatidae</taxon>
        <taxon>Ancylostomatinae</taxon>
        <taxon>Ancylostoma</taxon>
    </lineage>
</organism>
<feature type="region of interest" description="Disordered" evidence="1">
    <location>
        <begin position="126"/>
        <end position="148"/>
    </location>
</feature>
<evidence type="ECO:0000256" key="2">
    <source>
        <dbReference type="SAM" id="Phobius"/>
    </source>
</evidence>
<protein>
    <submittedName>
        <fullName evidence="3">Uncharacterized protein</fullName>
    </submittedName>
</protein>
<name>A0A016X4X1_9BILA</name>
<evidence type="ECO:0000313" key="3">
    <source>
        <dbReference type="EMBL" id="EYC46298.1"/>
    </source>
</evidence>
<dbReference type="AlphaFoldDB" id="A0A016X4X1"/>
<feature type="transmembrane region" description="Helical" evidence="2">
    <location>
        <begin position="55"/>
        <end position="75"/>
    </location>
</feature>
<dbReference type="OrthoDB" id="5771705at2759"/>
<reference evidence="4" key="1">
    <citation type="journal article" date="2015" name="Nat. Genet.">
        <title>The genome and transcriptome of the zoonotic hookworm Ancylostoma ceylanicum identify infection-specific gene families.</title>
        <authorList>
            <person name="Schwarz E.M."/>
            <person name="Hu Y."/>
            <person name="Antoshechkin I."/>
            <person name="Miller M.M."/>
            <person name="Sternberg P.W."/>
            <person name="Aroian R.V."/>
        </authorList>
    </citation>
    <scope>NUCLEOTIDE SEQUENCE</scope>
    <source>
        <strain evidence="4">HY135</strain>
    </source>
</reference>
<proteinExistence type="predicted"/>
<dbReference type="EMBL" id="JARK01000002">
    <property type="protein sequence ID" value="EYC46298.1"/>
    <property type="molecule type" value="Genomic_DNA"/>
</dbReference>
<dbReference type="Proteomes" id="UP000024635">
    <property type="component" value="Unassembled WGS sequence"/>
</dbReference>
<evidence type="ECO:0000313" key="4">
    <source>
        <dbReference type="Proteomes" id="UP000024635"/>
    </source>
</evidence>
<keyword evidence="2" id="KW-1133">Transmembrane helix</keyword>
<comment type="caution">
    <text evidence="3">The sequence shown here is derived from an EMBL/GenBank/DDBJ whole genome shotgun (WGS) entry which is preliminary data.</text>
</comment>
<keyword evidence="2" id="KW-0472">Membrane</keyword>
<sequence length="148" mass="16852">MSSDYTVVCTINKSQPAYQPNVYLCKTKSYCCTSSGQPVCCHSEISIQNVFLQTYPIVLLFLSFMLVALVVKWYFSDDDPPADIEKESSGKNSMMVHFYPTGVDDSVDDPLFGRVYEERVSKKAYVSKKKAESPETLRRRKSTYPIED</sequence>